<dbReference type="EMBL" id="DQ442914">
    <property type="protein sequence ID" value="ABD95373.1"/>
    <property type="molecule type" value="Genomic_DNA"/>
</dbReference>
<comment type="similarity">
    <text evidence="2">Belongs to the ATPase A chain family.</text>
</comment>
<keyword evidence="7 12" id="KW-1133">Transmembrane helix</keyword>
<dbReference type="AlphaFoldDB" id="Q09TE7"/>
<dbReference type="InterPro" id="IPR023011">
    <property type="entry name" value="ATP_synth_F0_asu_AS"/>
</dbReference>
<feature type="transmembrane region" description="Helical" evidence="12">
    <location>
        <begin position="60"/>
        <end position="82"/>
    </location>
</feature>
<keyword evidence="3" id="KW-0813">Transport</keyword>
<name>Q09TE7_LIGOC</name>
<evidence type="ECO:0000256" key="9">
    <source>
        <dbReference type="ARBA" id="ARBA00023136"/>
    </source>
</evidence>
<dbReference type="Pfam" id="PF00119">
    <property type="entry name" value="ATP-synt_A"/>
    <property type="match status" value="1"/>
</dbReference>
<gene>
    <name evidence="13" type="primary">ATP6</name>
</gene>
<keyword evidence="8" id="KW-0406">Ion transport</keyword>
<feature type="transmembrane region" description="Helical" evidence="12">
    <location>
        <begin position="157"/>
        <end position="183"/>
    </location>
</feature>
<evidence type="ECO:0000256" key="7">
    <source>
        <dbReference type="ARBA" id="ARBA00022989"/>
    </source>
</evidence>
<dbReference type="PRINTS" id="PR00123">
    <property type="entry name" value="ATPASEA"/>
</dbReference>
<dbReference type="PROSITE" id="PS00449">
    <property type="entry name" value="ATPASE_A"/>
    <property type="match status" value="1"/>
</dbReference>
<keyword evidence="9 12" id="KW-0472">Membrane</keyword>
<protein>
    <recommendedName>
        <fullName evidence="11">ATP synthase subunit a</fullName>
    </recommendedName>
</protein>
<evidence type="ECO:0000256" key="8">
    <source>
        <dbReference type="ARBA" id="ARBA00023065"/>
    </source>
</evidence>
<keyword evidence="5 12" id="KW-0812">Transmembrane</keyword>
<evidence type="ECO:0000256" key="1">
    <source>
        <dbReference type="ARBA" id="ARBA00004141"/>
    </source>
</evidence>
<organism evidence="13">
    <name type="scientific">Ligia oceanica</name>
    <name type="common">Common sea slater</name>
    <name type="synonym">Oniscus oceanica</name>
    <dbReference type="NCBI Taxonomy" id="96856"/>
    <lineage>
        <taxon>Eukaryota</taxon>
        <taxon>Metazoa</taxon>
        <taxon>Ecdysozoa</taxon>
        <taxon>Arthropoda</taxon>
        <taxon>Crustacea</taxon>
        <taxon>Multicrustacea</taxon>
        <taxon>Malacostraca</taxon>
        <taxon>Eumalacostraca</taxon>
        <taxon>Peracarida</taxon>
        <taxon>Isopoda</taxon>
        <taxon>Oniscidea</taxon>
        <taxon>Diplocheta</taxon>
        <taxon>Ligiidae</taxon>
        <taxon>Ligia</taxon>
    </lineage>
</organism>
<keyword evidence="6" id="KW-0375">Hydrogen ion transport</keyword>
<evidence type="ECO:0000256" key="12">
    <source>
        <dbReference type="SAM" id="Phobius"/>
    </source>
</evidence>
<evidence type="ECO:0000256" key="6">
    <source>
        <dbReference type="ARBA" id="ARBA00022781"/>
    </source>
</evidence>
<dbReference type="InterPro" id="IPR000568">
    <property type="entry name" value="ATP_synth_F0_asu"/>
</dbReference>
<dbReference type="GO" id="GO:0045259">
    <property type="term" value="C:proton-transporting ATP synthase complex"/>
    <property type="evidence" value="ECO:0007669"/>
    <property type="project" value="UniProtKB-KW"/>
</dbReference>
<dbReference type="SUPFAM" id="SSF81336">
    <property type="entry name" value="F1F0 ATP synthase subunit A"/>
    <property type="match status" value="1"/>
</dbReference>
<dbReference type="PANTHER" id="PTHR11410">
    <property type="entry name" value="ATP SYNTHASE SUBUNIT A"/>
    <property type="match status" value="1"/>
</dbReference>
<keyword evidence="4" id="KW-0138">CF(0)</keyword>
<feature type="transmembrane region" description="Helical" evidence="12">
    <location>
        <begin position="20"/>
        <end position="39"/>
    </location>
</feature>
<geneLocation type="mitochondrion" evidence="13"/>
<evidence type="ECO:0000256" key="4">
    <source>
        <dbReference type="ARBA" id="ARBA00022547"/>
    </source>
</evidence>
<sequence>MMSNLFSIFDPSSSMGAIPMNWVALWAGISVLVYPMWVVPSRSNVVMIIVIKSLFNEMRLLLRGSGESLVLVFLALFFVILMNNLLGLVPHVFTTTSHLIITLSLALPLWLGYYSRGWVTNTTHMLAHLVPQGTPSALMPFMVLIESISSIIRPGTLAVRLAANMIAGHLLLALMSGAITIFSPSSGLMIAVSQIALFALEVAVAAIQAYVFAVLSALYASEV</sequence>
<feature type="transmembrane region" description="Helical" evidence="12">
    <location>
        <begin position="88"/>
        <end position="113"/>
    </location>
</feature>
<dbReference type="GO" id="GO:0046933">
    <property type="term" value="F:proton-transporting ATP synthase activity, rotational mechanism"/>
    <property type="evidence" value="ECO:0007669"/>
    <property type="project" value="TreeGrafter"/>
</dbReference>
<accession>Q09TE7</accession>
<dbReference type="NCBIfam" id="TIGR01131">
    <property type="entry name" value="ATP_synt_6_or_A"/>
    <property type="match status" value="1"/>
</dbReference>
<dbReference type="GO" id="GO:0005743">
    <property type="term" value="C:mitochondrial inner membrane"/>
    <property type="evidence" value="ECO:0007669"/>
    <property type="project" value="UniProtKB-SubCell"/>
</dbReference>
<evidence type="ECO:0000256" key="2">
    <source>
        <dbReference type="ARBA" id="ARBA00006810"/>
    </source>
</evidence>
<reference evidence="13" key="1">
    <citation type="journal article" date="2006" name="BMC Genomics">
        <title>The complete mitochondrial genome of the common sea slater, Ligia oceanica (Crustacea, Isopoda) bears a novel gene order and unusual control region features.</title>
        <authorList>
            <person name="Kilpert F."/>
            <person name="Podsiadlowski L."/>
        </authorList>
    </citation>
    <scope>NUCLEOTIDE SEQUENCE</scope>
</reference>
<evidence type="ECO:0000256" key="5">
    <source>
        <dbReference type="ARBA" id="ARBA00022692"/>
    </source>
</evidence>
<proteinExistence type="inferred from homology"/>
<dbReference type="PANTHER" id="PTHR11410:SF0">
    <property type="entry name" value="ATP SYNTHASE SUBUNIT A"/>
    <property type="match status" value="1"/>
</dbReference>
<evidence type="ECO:0000256" key="3">
    <source>
        <dbReference type="ARBA" id="ARBA00022448"/>
    </source>
</evidence>
<dbReference type="Gene3D" id="1.20.120.220">
    <property type="entry name" value="ATP synthase, F0 complex, subunit A"/>
    <property type="match status" value="1"/>
</dbReference>
<evidence type="ECO:0000256" key="10">
    <source>
        <dbReference type="ARBA" id="ARBA00023310"/>
    </source>
</evidence>
<dbReference type="InterPro" id="IPR035908">
    <property type="entry name" value="F0_ATP_A_sf"/>
</dbReference>
<dbReference type="CDD" id="cd00310">
    <property type="entry name" value="ATP-synt_Fo_a_6"/>
    <property type="match status" value="1"/>
</dbReference>
<evidence type="ECO:0000313" key="13">
    <source>
        <dbReference type="EMBL" id="ABD95373.1"/>
    </source>
</evidence>
<feature type="transmembrane region" description="Helical" evidence="12">
    <location>
        <begin position="195"/>
        <end position="220"/>
    </location>
</feature>
<evidence type="ECO:0000256" key="11">
    <source>
        <dbReference type="RuleBase" id="RU004450"/>
    </source>
</evidence>
<keyword evidence="13" id="KW-0496">Mitochondrion</keyword>
<comment type="subcellular location">
    <subcellularLocation>
        <location evidence="1">Membrane</location>
        <topology evidence="1">Multi-pass membrane protein</topology>
    </subcellularLocation>
    <subcellularLocation>
        <location evidence="11">Mitochondrion inner membrane</location>
        <topology evidence="11">Multi-pass membrane protein</topology>
    </subcellularLocation>
</comment>
<dbReference type="InterPro" id="IPR045083">
    <property type="entry name" value="ATP_synth_F0_asu_bact/mt"/>
</dbReference>
<keyword evidence="10" id="KW-0066">ATP synthesis</keyword>